<comment type="caution">
    <text evidence="1">The sequence shown here is derived from an EMBL/GenBank/DDBJ whole genome shotgun (WGS) entry which is preliminary data.</text>
</comment>
<sequence length="288" mass="30550">MGNAGVTVYNSSDYPMNIYLSIGAIHHYANKIQPKEAFTIYPGAVWYTVGCFLSDETNSITDGQCAAGIIAVSAPILVGAATGGLSLAAGLGSYGAASIAIPGLISVLGEAAFGGALTIFGSTVLAVVTEAVAIGATTAGSVAAIEKLMNAFPEVAKSCQWQFQNRRAKEKRLKKDTSKQRSTAIRTKVKQECKIKIPNIRQKQHSTNEDDIVSLSDELSDHDSNDSLSSVRRLSNEFVSFKSSSTESKGLLIPSSYSTSSSTITINDDHESLSELDFNTLNSTDINH</sequence>
<dbReference type="EMBL" id="CAJNON010000222">
    <property type="protein sequence ID" value="CAF1118007.1"/>
    <property type="molecule type" value="Genomic_DNA"/>
</dbReference>
<dbReference type="Proteomes" id="UP000663891">
    <property type="component" value="Unassembled WGS sequence"/>
</dbReference>
<evidence type="ECO:0000313" key="2">
    <source>
        <dbReference type="Proteomes" id="UP000663891"/>
    </source>
</evidence>
<proteinExistence type="predicted"/>
<gene>
    <name evidence="1" type="ORF">VCS650_LOCUS21027</name>
</gene>
<reference evidence="1" key="1">
    <citation type="submission" date="2021-02" db="EMBL/GenBank/DDBJ databases">
        <authorList>
            <person name="Nowell W R."/>
        </authorList>
    </citation>
    <scope>NUCLEOTIDE SEQUENCE</scope>
</reference>
<organism evidence="1 2">
    <name type="scientific">Adineta steineri</name>
    <dbReference type="NCBI Taxonomy" id="433720"/>
    <lineage>
        <taxon>Eukaryota</taxon>
        <taxon>Metazoa</taxon>
        <taxon>Spiralia</taxon>
        <taxon>Gnathifera</taxon>
        <taxon>Rotifera</taxon>
        <taxon>Eurotatoria</taxon>
        <taxon>Bdelloidea</taxon>
        <taxon>Adinetida</taxon>
        <taxon>Adinetidae</taxon>
        <taxon>Adineta</taxon>
    </lineage>
</organism>
<dbReference type="AlphaFoldDB" id="A0A814QCD4"/>
<evidence type="ECO:0000313" key="1">
    <source>
        <dbReference type="EMBL" id="CAF1118007.1"/>
    </source>
</evidence>
<protein>
    <submittedName>
        <fullName evidence="1">Uncharacterized protein</fullName>
    </submittedName>
</protein>
<name>A0A814QCD4_9BILA</name>
<accession>A0A814QCD4</accession>